<keyword evidence="2" id="KW-0813">Transport</keyword>
<evidence type="ECO:0000256" key="5">
    <source>
        <dbReference type="ARBA" id="ARBA00022683"/>
    </source>
</evidence>
<keyword evidence="11" id="KW-1185">Reference proteome</keyword>
<reference evidence="10 11" key="1">
    <citation type="submission" date="2017-08" db="EMBL/GenBank/DDBJ databases">
        <title>Reclassification of Bisgaard taxon 37 and 44.</title>
        <authorList>
            <person name="Christensen H."/>
        </authorList>
    </citation>
    <scope>NUCLEOTIDE SEQUENCE [LARGE SCALE GENOMIC DNA]</scope>
    <source>
        <strain evidence="10 11">B96_3</strain>
    </source>
</reference>
<feature type="transmembrane region" description="Helical" evidence="9">
    <location>
        <begin position="6"/>
        <end position="24"/>
    </location>
</feature>
<dbReference type="PROSITE" id="PS51106">
    <property type="entry name" value="PTS_EIIC_TYPE_4"/>
    <property type="match status" value="1"/>
</dbReference>
<evidence type="ECO:0000256" key="9">
    <source>
        <dbReference type="SAM" id="Phobius"/>
    </source>
</evidence>
<evidence type="ECO:0000256" key="4">
    <source>
        <dbReference type="ARBA" id="ARBA00022597"/>
    </source>
</evidence>
<organism evidence="10 11">
    <name type="scientific">Psittacicella hinzii</name>
    <dbReference type="NCBI Taxonomy" id="2028575"/>
    <lineage>
        <taxon>Bacteria</taxon>
        <taxon>Pseudomonadati</taxon>
        <taxon>Pseudomonadota</taxon>
        <taxon>Gammaproteobacteria</taxon>
        <taxon>Pasteurellales</taxon>
        <taxon>Psittacicellaceae</taxon>
        <taxon>Psittacicella</taxon>
    </lineage>
</organism>
<feature type="transmembrane region" description="Helical" evidence="9">
    <location>
        <begin position="62"/>
        <end position="88"/>
    </location>
</feature>
<dbReference type="NCBIfam" id="TIGR00822">
    <property type="entry name" value="EII-Sor"/>
    <property type="match status" value="1"/>
</dbReference>
<evidence type="ECO:0000256" key="7">
    <source>
        <dbReference type="ARBA" id="ARBA00022989"/>
    </source>
</evidence>
<dbReference type="PANTHER" id="PTHR32502">
    <property type="entry name" value="N-ACETYLGALACTOSAMINE PERMEASE II COMPONENT-RELATED"/>
    <property type="match status" value="1"/>
</dbReference>
<gene>
    <name evidence="10" type="ORF">CKF54_04725</name>
</gene>
<name>A0A3A1Y4U6_9GAMM</name>
<dbReference type="OrthoDB" id="7058816at2"/>
<keyword evidence="8 9" id="KW-0472">Membrane</keyword>
<dbReference type="GO" id="GO:0009401">
    <property type="term" value="P:phosphoenolpyruvate-dependent sugar phosphotransferase system"/>
    <property type="evidence" value="ECO:0007669"/>
    <property type="project" value="UniProtKB-KW"/>
</dbReference>
<accession>A0A3A1Y4U6</accession>
<dbReference type="GO" id="GO:0005886">
    <property type="term" value="C:plasma membrane"/>
    <property type="evidence" value="ECO:0007669"/>
    <property type="project" value="UniProtKB-SubCell"/>
</dbReference>
<dbReference type="RefSeq" id="WP_119525219.1">
    <property type="nucleotide sequence ID" value="NZ_NRHC01000055.1"/>
</dbReference>
<evidence type="ECO:0000313" key="11">
    <source>
        <dbReference type="Proteomes" id="UP000265691"/>
    </source>
</evidence>
<feature type="transmembrane region" description="Helical" evidence="9">
    <location>
        <begin position="177"/>
        <end position="197"/>
    </location>
</feature>
<comment type="subcellular location">
    <subcellularLocation>
        <location evidence="1">Cell membrane</location>
        <topology evidence="1">Multi-pass membrane protein</topology>
    </subcellularLocation>
</comment>
<feature type="transmembrane region" description="Helical" evidence="9">
    <location>
        <begin position="95"/>
        <end position="121"/>
    </location>
</feature>
<keyword evidence="4" id="KW-0762">Sugar transport</keyword>
<evidence type="ECO:0000256" key="1">
    <source>
        <dbReference type="ARBA" id="ARBA00004651"/>
    </source>
</evidence>
<dbReference type="Proteomes" id="UP000265691">
    <property type="component" value="Unassembled WGS sequence"/>
</dbReference>
<proteinExistence type="predicted"/>
<dbReference type="EMBL" id="NRHC01000055">
    <property type="protein sequence ID" value="RIY32481.1"/>
    <property type="molecule type" value="Genomic_DNA"/>
</dbReference>
<evidence type="ECO:0000256" key="3">
    <source>
        <dbReference type="ARBA" id="ARBA00022475"/>
    </source>
</evidence>
<dbReference type="AlphaFoldDB" id="A0A3A1Y4U6"/>
<keyword evidence="6 9" id="KW-0812">Transmembrane</keyword>
<dbReference type="InterPro" id="IPR004700">
    <property type="entry name" value="PTS_IIC_man"/>
</dbReference>
<keyword evidence="3" id="KW-1003">Cell membrane</keyword>
<keyword evidence="5" id="KW-0598">Phosphotransferase system</keyword>
<feature type="transmembrane region" description="Helical" evidence="9">
    <location>
        <begin position="209"/>
        <end position="239"/>
    </location>
</feature>
<feature type="transmembrane region" description="Helical" evidence="9">
    <location>
        <begin position="33"/>
        <end position="56"/>
    </location>
</feature>
<evidence type="ECO:0000256" key="2">
    <source>
        <dbReference type="ARBA" id="ARBA00022448"/>
    </source>
</evidence>
<evidence type="ECO:0000313" key="10">
    <source>
        <dbReference type="EMBL" id="RIY32481.1"/>
    </source>
</evidence>
<evidence type="ECO:0000256" key="6">
    <source>
        <dbReference type="ARBA" id="ARBA00022692"/>
    </source>
</evidence>
<evidence type="ECO:0000256" key="8">
    <source>
        <dbReference type="ARBA" id="ARBA00023136"/>
    </source>
</evidence>
<dbReference type="PANTHER" id="PTHR32502:SF4">
    <property type="entry name" value="PTS SYSTEM MANNOSE-SPECIFIC EIIC COMPONENT"/>
    <property type="match status" value="1"/>
</dbReference>
<sequence length="270" mass="28541">MDISLVQLVLLFIVATIIGIGSIFDEFQTHRPLIACTLVGAVLGDMQTGIIVGGVLELLALGWANIGAAVAPDSALASVISTILVIVAKQERDTAIALAIPIAAAGQVLSIFIRAICVSFQHGADKAAETGEWKYINIYHYLGILLYSLRISIIAVLVAVTAGTSIVQDLINGIPDVITNGLNVAGGFIVVVGYAMIINMMRAGHLMPFFFLGFTTAAFTNFNLIGMGIVGLCLAILYIQIHPRYQKGAAVSNGQASNQTQNLADNRLDD</sequence>
<feature type="transmembrane region" description="Helical" evidence="9">
    <location>
        <begin position="141"/>
        <end position="165"/>
    </location>
</feature>
<comment type="caution">
    <text evidence="10">The sequence shown here is derived from an EMBL/GenBank/DDBJ whole genome shotgun (WGS) entry which is preliminary data.</text>
</comment>
<dbReference type="NCBIfam" id="NF011647">
    <property type="entry name" value="PRK15065.1"/>
    <property type="match status" value="1"/>
</dbReference>
<dbReference type="Pfam" id="PF03609">
    <property type="entry name" value="EII-Sor"/>
    <property type="match status" value="1"/>
</dbReference>
<protein>
    <submittedName>
        <fullName evidence="10">PTS mannose/fructose/sorbose transporter subunit IIC</fullName>
    </submittedName>
</protein>
<dbReference type="InterPro" id="IPR050303">
    <property type="entry name" value="GatZ_KbaZ_carbometab"/>
</dbReference>
<keyword evidence="7 9" id="KW-1133">Transmembrane helix</keyword>